<dbReference type="AlphaFoldDB" id="A0A2D4IS05"/>
<organism evidence="1">
    <name type="scientific">Micrurus lemniscatus lemniscatus</name>
    <dbReference type="NCBI Taxonomy" id="129467"/>
    <lineage>
        <taxon>Eukaryota</taxon>
        <taxon>Metazoa</taxon>
        <taxon>Chordata</taxon>
        <taxon>Craniata</taxon>
        <taxon>Vertebrata</taxon>
        <taxon>Euteleostomi</taxon>
        <taxon>Lepidosauria</taxon>
        <taxon>Squamata</taxon>
        <taxon>Bifurcata</taxon>
        <taxon>Unidentata</taxon>
        <taxon>Episquamata</taxon>
        <taxon>Toxicofera</taxon>
        <taxon>Serpentes</taxon>
        <taxon>Colubroidea</taxon>
        <taxon>Elapidae</taxon>
        <taxon>Elapinae</taxon>
        <taxon>Micrurus</taxon>
    </lineage>
</organism>
<proteinExistence type="predicted"/>
<evidence type="ECO:0000313" key="1">
    <source>
        <dbReference type="EMBL" id="LAA86884.1"/>
    </source>
</evidence>
<reference evidence="1" key="2">
    <citation type="submission" date="2017-11" db="EMBL/GenBank/DDBJ databases">
        <title>Coralsnake Venomics: Analyses of Venom Gland Transcriptomes and Proteomes of Six Brazilian Taxa.</title>
        <authorList>
            <person name="Aird S.D."/>
            <person name="Jorge da Silva N."/>
            <person name="Qiu L."/>
            <person name="Villar-Briones A."/>
            <person name="Aparecida-Saddi V."/>
            <person name="Campos-Telles M.P."/>
            <person name="Grau M."/>
            <person name="Mikheyev A.S."/>
        </authorList>
    </citation>
    <scope>NUCLEOTIDE SEQUENCE</scope>
    <source>
        <tissue evidence="1">Venom_gland</tissue>
    </source>
</reference>
<accession>A0A2D4IS05</accession>
<reference evidence="1" key="1">
    <citation type="submission" date="2017-07" db="EMBL/GenBank/DDBJ databases">
        <authorList>
            <person name="Mikheyev A."/>
            <person name="Grau M."/>
        </authorList>
    </citation>
    <scope>NUCLEOTIDE SEQUENCE</scope>
    <source>
        <tissue evidence="1">Venom_gland</tissue>
    </source>
</reference>
<evidence type="ECO:0008006" key="2">
    <source>
        <dbReference type="Google" id="ProtNLM"/>
    </source>
</evidence>
<protein>
    <recommendedName>
        <fullName evidence="2">Reverse transcriptase domain-containing protein</fullName>
    </recommendedName>
</protein>
<dbReference type="PANTHER" id="PTHR31635:SF196">
    <property type="entry name" value="REVERSE TRANSCRIPTASE DOMAIN-CONTAINING PROTEIN-RELATED"/>
    <property type="match status" value="1"/>
</dbReference>
<dbReference type="PANTHER" id="PTHR31635">
    <property type="entry name" value="REVERSE TRANSCRIPTASE DOMAIN-CONTAINING PROTEIN-RELATED"/>
    <property type="match status" value="1"/>
</dbReference>
<sequence>MQQIKLDLERWKNIQLSMIGRIAAMKMNVLPKLLFLFQTIPIKLEKKFFDELNRIILKYIWQGKKARIKLKMLEDAKSNGGFGRPDWELYYQVSVLTWIKEWVNLK</sequence>
<name>A0A2D4IS05_MICLE</name>
<dbReference type="EMBL" id="IACK01129238">
    <property type="protein sequence ID" value="LAA86884.1"/>
    <property type="molecule type" value="Transcribed_RNA"/>
</dbReference>